<dbReference type="EMBL" id="CP143787">
    <property type="protein sequence ID" value="WVN88166.1"/>
    <property type="molecule type" value="Genomic_DNA"/>
</dbReference>
<comment type="similarity">
    <text evidence="2 13">Belongs to the Nth/MutY family.</text>
</comment>
<dbReference type="Gene3D" id="1.10.340.30">
    <property type="entry name" value="Hypothetical protein, domain 2"/>
    <property type="match status" value="1"/>
</dbReference>
<evidence type="ECO:0000256" key="12">
    <source>
        <dbReference type="ARBA" id="ARBA00023295"/>
    </source>
</evidence>
<keyword evidence="8" id="KW-0378">Hydrolase</keyword>
<keyword evidence="10" id="KW-0411">Iron-sulfur</keyword>
<dbReference type="Gene3D" id="1.10.1670.10">
    <property type="entry name" value="Helix-hairpin-Helix base-excision DNA repair enzymes (C-terminal)"/>
    <property type="match status" value="1"/>
</dbReference>
<evidence type="ECO:0000256" key="13">
    <source>
        <dbReference type="RuleBase" id="RU365096"/>
    </source>
</evidence>
<dbReference type="Proteomes" id="UP000094043">
    <property type="component" value="Chromosome 4"/>
</dbReference>
<dbReference type="SMART" id="SM00478">
    <property type="entry name" value="ENDO3c"/>
    <property type="match status" value="1"/>
</dbReference>
<feature type="compositionally biased region" description="Low complexity" evidence="14">
    <location>
        <begin position="23"/>
        <end position="33"/>
    </location>
</feature>
<dbReference type="GO" id="GO:0000701">
    <property type="term" value="F:purine-specific mismatch base pair DNA N-glycosylase activity"/>
    <property type="evidence" value="ECO:0007669"/>
    <property type="project" value="UniProtKB-EC"/>
</dbReference>
<feature type="region of interest" description="Disordered" evidence="14">
    <location>
        <begin position="1"/>
        <end position="52"/>
    </location>
</feature>
<feature type="compositionally biased region" description="Polar residues" evidence="14">
    <location>
        <begin position="1"/>
        <end position="17"/>
    </location>
</feature>
<dbReference type="InterPro" id="IPR023170">
    <property type="entry name" value="HhH_base_excis_C"/>
</dbReference>
<evidence type="ECO:0000256" key="5">
    <source>
        <dbReference type="ARBA" id="ARBA00022485"/>
    </source>
</evidence>
<organism evidence="15 16">
    <name type="scientific">Cryptococcus depauperatus CBS 7841</name>
    <dbReference type="NCBI Taxonomy" id="1295531"/>
    <lineage>
        <taxon>Eukaryota</taxon>
        <taxon>Fungi</taxon>
        <taxon>Dikarya</taxon>
        <taxon>Basidiomycota</taxon>
        <taxon>Agaricomycotina</taxon>
        <taxon>Tremellomycetes</taxon>
        <taxon>Tremellales</taxon>
        <taxon>Cryptococcaceae</taxon>
        <taxon>Cryptococcus</taxon>
    </lineage>
</organism>
<dbReference type="GO" id="GO:0006285">
    <property type="term" value="P:base-excision repair, AP site formation"/>
    <property type="evidence" value="ECO:0007669"/>
    <property type="project" value="UniProtKB-ARBA"/>
</dbReference>
<dbReference type="GO" id="GO:0005634">
    <property type="term" value="C:nucleus"/>
    <property type="evidence" value="ECO:0007669"/>
    <property type="project" value="TreeGrafter"/>
</dbReference>
<dbReference type="SMART" id="SM00525">
    <property type="entry name" value="FES"/>
    <property type="match status" value="1"/>
</dbReference>
<keyword evidence="7 13" id="KW-0227">DNA damage</keyword>
<dbReference type="InterPro" id="IPR003265">
    <property type="entry name" value="HhH-GPD_domain"/>
</dbReference>
<keyword evidence="16" id="KW-1185">Reference proteome</keyword>
<reference evidence="15" key="3">
    <citation type="submission" date="2024-01" db="EMBL/GenBank/DDBJ databases">
        <authorList>
            <person name="Coelho M.A."/>
            <person name="David-Palma M."/>
            <person name="Shea T."/>
            <person name="Sun S."/>
            <person name="Cuomo C.A."/>
            <person name="Heitman J."/>
        </authorList>
    </citation>
    <scope>NUCLEOTIDE SEQUENCE</scope>
    <source>
        <strain evidence="15">CBS 7841</strain>
    </source>
</reference>
<evidence type="ECO:0000256" key="6">
    <source>
        <dbReference type="ARBA" id="ARBA00022723"/>
    </source>
</evidence>
<dbReference type="Gene3D" id="3.90.79.10">
    <property type="entry name" value="Nucleoside Triphosphate Pyrophosphohydrolase"/>
    <property type="match status" value="1"/>
</dbReference>
<evidence type="ECO:0000256" key="3">
    <source>
        <dbReference type="ARBA" id="ARBA00012045"/>
    </source>
</evidence>
<dbReference type="GO" id="GO:0046872">
    <property type="term" value="F:metal ion binding"/>
    <property type="evidence" value="ECO:0007669"/>
    <property type="project" value="UniProtKB-UniRule"/>
</dbReference>
<comment type="catalytic activity">
    <reaction evidence="1 13">
        <text>Hydrolyzes free adenine bases from 7,8-dihydro-8-oxoguanine:adenine mismatched double-stranded DNA, leaving an apurinic site.</text>
        <dbReference type="EC" id="3.2.2.31"/>
    </reaction>
</comment>
<dbReference type="PANTHER" id="PTHR42944:SF1">
    <property type="entry name" value="ADENINE DNA GLYCOSYLASE"/>
    <property type="match status" value="1"/>
</dbReference>
<dbReference type="GO" id="GO:0035485">
    <property type="term" value="F:adenine/guanine mispair binding"/>
    <property type="evidence" value="ECO:0007669"/>
    <property type="project" value="TreeGrafter"/>
</dbReference>
<evidence type="ECO:0000256" key="14">
    <source>
        <dbReference type="SAM" id="MobiDB-lite"/>
    </source>
</evidence>
<dbReference type="OrthoDB" id="10248838at2759"/>
<accession>A0A1E3I469</accession>
<evidence type="ECO:0000313" key="15">
    <source>
        <dbReference type="EMBL" id="WVN88166.1"/>
    </source>
</evidence>
<evidence type="ECO:0000256" key="8">
    <source>
        <dbReference type="ARBA" id="ARBA00022801"/>
    </source>
</evidence>
<evidence type="ECO:0000256" key="11">
    <source>
        <dbReference type="ARBA" id="ARBA00023204"/>
    </source>
</evidence>
<dbReference type="InterPro" id="IPR029119">
    <property type="entry name" value="MutY_C"/>
</dbReference>
<dbReference type="InterPro" id="IPR011257">
    <property type="entry name" value="DNA_glycosylase"/>
</dbReference>
<protein>
    <recommendedName>
        <fullName evidence="4 13">Adenine DNA glycosylase</fullName>
        <ecNumber evidence="3 13">3.2.2.31</ecNumber>
    </recommendedName>
</protein>
<gene>
    <name evidence="15" type="ORF">L203_103367</name>
</gene>
<dbReference type="GO" id="GO:0006298">
    <property type="term" value="P:mismatch repair"/>
    <property type="evidence" value="ECO:0007669"/>
    <property type="project" value="TreeGrafter"/>
</dbReference>
<dbReference type="EC" id="3.2.2.31" evidence="3 13"/>
<evidence type="ECO:0000256" key="7">
    <source>
        <dbReference type="ARBA" id="ARBA00022763"/>
    </source>
</evidence>
<comment type="function">
    <text evidence="13">Adenine glycosylase active on G-A mispairs.</text>
</comment>
<keyword evidence="5" id="KW-0004">4Fe-4S</keyword>
<dbReference type="FunFam" id="1.10.340.30:FF:000002">
    <property type="entry name" value="Adenine DNA glycosylase"/>
    <property type="match status" value="1"/>
</dbReference>
<dbReference type="InterPro" id="IPR003651">
    <property type="entry name" value="Endonuclease3_FeS-loop_motif"/>
</dbReference>
<dbReference type="Pfam" id="PF00730">
    <property type="entry name" value="HhH-GPD"/>
    <property type="match status" value="1"/>
</dbReference>
<keyword evidence="6" id="KW-0479">Metal-binding</keyword>
<proteinExistence type="inferred from homology"/>
<dbReference type="CDD" id="cd03431">
    <property type="entry name" value="NUDIX_DNA_Glycosylase_C-MutY"/>
    <property type="match status" value="1"/>
</dbReference>
<dbReference type="InterPro" id="IPR015797">
    <property type="entry name" value="NUDIX_hydrolase-like_dom_sf"/>
</dbReference>
<evidence type="ECO:0000256" key="4">
    <source>
        <dbReference type="ARBA" id="ARBA00022023"/>
    </source>
</evidence>
<comment type="cofactor">
    <cofactor evidence="13">
        <name>[4Fe-4S] cluster</name>
        <dbReference type="ChEBI" id="CHEBI:49883"/>
    </cofactor>
    <text evidence="13">Binds 1 [4Fe-4S] cluster.</text>
</comment>
<dbReference type="RefSeq" id="XP_066068866.1">
    <property type="nucleotide sequence ID" value="XM_066212769.1"/>
</dbReference>
<dbReference type="SUPFAM" id="SSF55811">
    <property type="entry name" value="Nudix"/>
    <property type="match status" value="1"/>
</dbReference>
<keyword evidence="11" id="KW-0234">DNA repair</keyword>
<feature type="compositionally biased region" description="Basic residues" evidence="14">
    <location>
        <begin position="34"/>
        <end position="47"/>
    </location>
</feature>
<evidence type="ECO:0000313" key="16">
    <source>
        <dbReference type="Proteomes" id="UP000094043"/>
    </source>
</evidence>
<dbReference type="KEGG" id="cdep:91087578"/>
<dbReference type="GO" id="GO:0032357">
    <property type="term" value="F:oxidized purine DNA binding"/>
    <property type="evidence" value="ECO:0007669"/>
    <property type="project" value="TreeGrafter"/>
</dbReference>
<dbReference type="GO" id="GO:0034039">
    <property type="term" value="F:8-oxo-7,8-dihydroguanine DNA N-glycosylase activity"/>
    <property type="evidence" value="ECO:0007669"/>
    <property type="project" value="TreeGrafter"/>
</dbReference>
<evidence type="ECO:0000256" key="10">
    <source>
        <dbReference type="ARBA" id="ARBA00023014"/>
    </source>
</evidence>
<sequence>MPPSKRSPSIYSVSDLDTPSDYAPSPEAKPSPAKGKHKTAGQAKRKFAAGDSKKDDSIVDIEDISIHVDRKHGQDYHDVENVVSGQRNLLAWFEKVREKRGMPWRKKYDPTLNMEEKGQRAYEVSYLEVMLQQTQVATVIAYWQKWIAKWPTIADLAKADVEEVNAAWRGLGYYRRARSLLEGAKTVMSNSKYHGRLPSDPVVLEKEITGVGRYTAGAICSMAYGIKTPIVDGNIHRLLTRLLALYAPQTAPLTIKFLWAAAQKLVEQLPEKDTYKGITGDWNQALMELGSQVCKPVSAECGTCPLQKACKAYSELSEAPTKIVSTETKCQLCAPIPREPNQDRIPSVTVFPMKKEKKLSRIEEESVCVIEWQGLEQERRWLFTKRPEKGLLAGLYEPPTIPVASGSTFSEKLSASIEVIGDCIFLSRDDIEIIKASSRRVRSISHIFSHINMTYHIFHIIVNTPTYSPFSIKDNAPRPIAWLNAEEVEGANVGTGVKKVWAEIYGSWGSFEVSLTGSAPRKKRKTCSQVTKKVTNGAAEGKVVKKILMPVMPVRKRVEDEAK</sequence>
<dbReference type="CDD" id="cd00056">
    <property type="entry name" value="ENDO3c"/>
    <property type="match status" value="1"/>
</dbReference>
<name>A0A1E3I469_9TREE</name>
<dbReference type="PANTHER" id="PTHR42944">
    <property type="entry name" value="ADENINE DNA GLYCOSYLASE"/>
    <property type="match status" value="1"/>
</dbReference>
<evidence type="ECO:0000256" key="9">
    <source>
        <dbReference type="ARBA" id="ARBA00023004"/>
    </source>
</evidence>
<dbReference type="GeneID" id="91087578"/>
<dbReference type="AlphaFoldDB" id="A0A1E3I469"/>
<dbReference type="VEuPathDB" id="FungiDB:L203_05400"/>
<reference evidence="15" key="1">
    <citation type="submission" date="2016-06" db="EMBL/GenBank/DDBJ databases">
        <authorList>
            <person name="Cuomo C."/>
            <person name="Litvintseva A."/>
            <person name="Heitman J."/>
            <person name="Chen Y."/>
            <person name="Sun S."/>
            <person name="Springer D."/>
            <person name="Dromer F."/>
            <person name="Young S."/>
            <person name="Zeng Q."/>
            <person name="Chapman S."/>
            <person name="Gujja S."/>
            <person name="Saif S."/>
            <person name="Birren B."/>
        </authorList>
    </citation>
    <scope>NUCLEOTIDE SEQUENCE</scope>
    <source>
        <strain evidence="15">CBS 7841</strain>
    </source>
</reference>
<dbReference type="GO" id="GO:0051539">
    <property type="term" value="F:4 iron, 4 sulfur cluster binding"/>
    <property type="evidence" value="ECO:0007669"/>
    <property type="project" value="UniProtKB-UniRule"/>
</dbReference>
<evidence type="ECO:0000256" key="1">
    <source>
        <dbReference type="ARBA" id="ARBA00000843"/>
    </source>
</evidence>
<dbReference type="Pfam" id="PF14815">
    <property type="entry name" value="NUDIX_4"/>
    <property type="match status" value="1"/>
</dbReference>
<reference evidence="15" key="2">
    <citation type="journal article" date="2022" name="Elife">
        <title>Obligate sexual reproduction of a homothallic fungus closely related to the Cryptococcus pathogenic species complex.</title>
        <authorList>
            <person name="Passer A.R."/>
            <person name="Clancey S.A."/>
            <person name="Shea T."/>
            <person name="David-Palma M."/>
            <person name="Averette A.F."/>
            <person name="Boekhout T."/>
            <person name="Porcel B.M."/>
            <person name="Nowrousian M."/>
            <person name="Cuomo C.A."/>
            <person name="Sun S."/>
            <person name="Heitman J."/>
            <person name="Coelho M.A."/>
        </authorList>
    </citation>
    <scope>NUCLEOTIDE SEQUENCE</scope>
    <source>
        <strain evidence="15">CBS 7841</strain>
    </source>
</reference>
<dbReference type="InterPro" id="IPR044298">
    <property type="entry name" value="MIG/MutY"/>
</dbReference>
<keyword evidence="12 13" id="KW-0326">Glycosidase</keyword>
<evidence type="ECO:0000256" key="2">
    <source>
        <dbReference type="ARBA" id="ARBA00008343"/>
    </source>
</evidence>
<dbReference type="SUPFAM" id="SSF48150">
    <property type="entry name" value="DNA-glycosylase"/>
    <property type="match status" value="1"/>
</dbReference>
<keyword evidence="9 13" id="KW-0408">Iron</keyword>